<name>A0ABU1ULQ5_9ACTN</name>
<dbReference type="RefSeq" id="WP_309967341.1">
    <property type="nucleotide sequence ID" value="NZ_JAVDWH010000001.1"/>
</dbReference>
<evidence type="ECO:0000313" key="2">
    <source>
        <dbReference type="EMBL" id="MDR7086117.1"/>
    </source>
</evidence>
<keyword evidence="1" id="KW-1133">Transmembrane helix</keyword>
<keyword evidence="1" id="KW-0472">Membrane</keyword>
<reference evidence="2 3" key="1">
    <citation type="submission" date="2023-07" db="EMBL/GenBank/DDBJ databases">
        <title>Sorghum-associated microbial communities from plants grown in Nebraska, USA.</title>
        <authorList>
            <person name="Schachtman D."/>
        </authorList>
    </citation>
    <scope>NUCLEOTIDE SEQUENCE [LARGE SCALE GENOMIC DNA]</scope>
    <source>
        <strain evidence="2 3">BE248</strain>
    </source>
</reference>
<accession>A0ABU1ULQ5</accession>
<feature type="transmembrane region" description="Helical" evidence="1">
    <location>
        <begin position="116"/>
        <end position="133"/>
    </location>
</feature>
<keyword evidence="3" id="KW-1185">Reference proteome</keyword>
<evidence type="ECO:0000313" key="3">
    <source>
        <dbReference type="Proteomes" id="UP001257739"/>
    </source>
</evidence>
<organism evidence="2 3">
    <name type="scientific">Aeromicrobium panaciterrae</name>
    <dbReference type="NCBI Taxonomy" id="363861"/>
    <lineage>
        <taxon>Bacteria</taxon>
        <taxon>Bacillati</taxon>
        <taxon>Actinomycetota</taxon>
        <taxon>Actinomycetes</taxon>
        <taxon>Propionibacteriales</taxon>
        <taxon>Nocardioidaceae</taxon>
        <taxon>Aeromicrobium</taxon>
    </lineage>
</organism>
<evidence type="ECO:0000256" key="1">
    <source>
        <dbReference type="SAM" id="Phobius"/>
    </source>
</evidence>
<feature type="transmembrane region" description="Helical" evidence="1">
    <location>
        <begin position="139"/>
        <end position="158"/>
    </location>
</feature>
<dbReference type="EMBL" id="JAVDWH010000001">
    <property type="protein sequence ID" value="MDR7086117.1"/>
    <property type="molecule type" value="Genomic_DNA"/>
</dbReference>
<protein>
    <submittedName>
        <fullName evidence="2">Uncharacterized protein</fullName>
    </submittedName>
</protein>
<sequence>MTTSTVTPEIATFAQGVRAALADLPADEVDDLTEGLEADLAEAYAEDLQRELPDPAAYAAELRLAAGLPVRSKVKSGLLSGLGDGLRDTKRDIGIAIRRNPALAGIADFLVSLRPVWWVLRAWLATWLVAAFFGGERGYWFGGTGWFLVLAAFVAISVQWGRGKWRSDRALPLIALGNVFAVVALLPVMAAADDWQSSYVDEVYSPAPSGTSIDGEQVSNIFAFDAKGNPLTGVQLFDQSGRPLNMGSDTTGPECDVTCEVDIVRLPRILDNGRTAWNVFPLSEAREEQTTYDEMTNSYVLNSGEKASAPTSPFVKVPALMPAPKGAKPTP</sequence>
<dbReference type="Proteomes" id="UP001257739">
    <property type="component" value="Unassembled WGS sequence"/>
</dbReference>
<feature type="transmembrane region" description="Helical" evidence="1">
    <location>
        <begin position="170"/>
        <end position="192"/>
    </location>
</feature>
<gene>
    <name evidence="2" type="ORF">J2X11_000956</name>
</gene>
<comment type="caution">
    <text evidence="2">The sequence shown here is derived from an EMBL/GenBank/DDBJ whole genome shotgun (WGS) entry which is preliminary data.</text>
</comment>
<proteinExistence type="predicted"/>
<keyword evidence="1" id="KW-0812">Transmembrane</keyword>